<comment type="caution">
    <text evidence="4">The sequence shown here is derived from an EMBL/GenBank/DDBJ whole genome shotgun (WGS) entry which is preliminary data.</text>
</comment>
<feature type="transmembrane region" description="Helical" evidence="1">
    <location>
        <begin position="94"/>
        <end position="115"/>
    </location>
</feature>
<evidence type="ECO:0000259" key="3">
    <source>
        <dbReference type="Pfam" id="PF13800"/>
    </source>
</evidence>
<keyword evidence="5" id="KW-1185">Reference proteome</keyword>
<gene>
    <name evidence="4" type="ORF">I532_21985</name>
</gene>
<feature type="domain" description="Sigma factor regulator C-terminal" evidence="2">
    <location>
        <begin position="221"/>
        <end position="384"/>
    </location>
</feature>
<protein>
    <submittedName>
        <fullName evidence="4">Anti-sigma-M factor</fullName>
    </submittedName>
</protein>
<dbReference type="InterPro" id="IPR025672">
    <property type="entry name" value="Sigma_reg_C_dom"/>
</dbReference>
<dbReference type="InterPro" id="IPR029101">
    <property type="entry name" value="Sigma_reg_N"/>
</dbReference>
<dbReference type="EMBL" id="APBN01000014">
    <property type="protein sequence ID" value="EMT50583.1"/>
    <property type="molecule type" value="Genomic_DNA"/>
</dbReference>
<dbReference type="GeneID" id="89498163"/>
<feature type="domain" description="Sigma factor regulator N-terminal" evidence="3">
    <location>
        <begin position="80"/>
        <end position="166"/>
    </location>
</feature>
<evidence type="ECO:0000313" key="4">
    <source>
        <dbReference type="EMBL" id="EMT50583.1"/>
    </source>
</evidence>
<dbReference type="Pfam" id="PF13800">
    <property type="entry name" value="Sigma_reg_N"/>
    <property type="match status" value="1"/>
</dbReference>
<dbReference type="RefSeq" id="WP_003391350.1">
    <property type="nucleotide sequence ID" value="NZ_APBN01000014.1"/>
</dbReference>
<keyword evidence="1" id="KW-0472">Membrane</keyword>
<proteinExistence type="predicted"/>
<evidence type="ECO:0000313" key="5">
    <source>
        <dbReference type="Proteomes" id="UP000012081"/>
    </source>
</evidence>
<dbReference type="STRING" id="1300222.I532_21985"/>
<dbReference type="OrthoDB" id="2730366at2"/>
<sequence length="402" mass="45840">MADNGKLEDHKQKSRERDQLLLAYLRGELGAEETARLRQRLADDPEYAERLEELLLGGGLMQTEPEDKAADFLPEEKQRSIIRWGKWKSRLSNAAYTVGISLLIGFVLLFVNYWIGRSLYEDMFRVSKDLVNFTQPGIVAGSSGAQVGLFYGSIQMELREKVGGDRQQPGYFETTNVFTKVSSRPVWNDGVRKKNLFFLFPLQTKLQEDTSFRREPAWKTLEMLPEGTVSQLAISFDRFMSLEEMYAFLAPYNLDLTWLAVDTGQEVLHEDAKEGVLLLSAGDVWGFSEHGLDYGPGPIQVNGEADRRTRAYVEEMKYLAEQERLSRSIGQSLFNSRSGLKIDERYRYLEKNGIKTYGIVVTGPTKELLKLKQEAAITAAFVGQIDWWNWNRPSASGQQNSW</sequence>
<name>M8DB28_9BACL</name>
<dbReference type="Pfam" id="PF13791">
    <property type="entry name" value="Sigma_reg_C"/>
    <property type="match status" value="1"/>
</dbReference>
<keyword evidence="1" id="KW-0812">Transmembrane</keyword>
<keyword evidence="1" id="KW-1133">Transmembrane helix</keyword>
<dbReference type="AlphaFoldDB" id="M8DB28"/>
<dbReference type="Proteomes" id="UP000012081">
    <property type="component" value="Unassembled WGS sequence"/>
</dbReference>
<evidence type="ECO:0000256" key="1">
    <source>
        <dbReference type="SAM" id="Phobius"/>
    </source>
</evidence>
<dbReference type="PATRIC" id="fig|1300222.3.peg.4618"/>
<accession>M8DB28</accession>
<reference evidence="4 5" key="1">
    <citation type="submission" date="2013-03" db="EMBL/GenBank/DDBJ databases">
        <title>Assembly of a new bacterial strain Brevibacillus borstelensis AK1.</title>
        <authorList>
            <person name="Rajan I."/>
            <person name="PoliReddy D."/>
            <person name="Sugumar T."/>
            <person name="Rathinam K."/>
            <person name="Alqarawi S."/>
            <person name="Khalil A.B."/>
            <person name="Sivakumar N."/>
        </authorList>
    </citation>
    <scope>NUCLEOTIDE SEQUENCE [LARGE SCALE GENOMIC DNA]</scope>
    <source>
        <strain evidence="4 5">AK1</strain>
    </source>
</reference>
<evidence type="ECO:0000259" key="2">
    <source>
        <dbReference type="Pfam" id="PF13791"/>
    </source>
</evidence>
<organism evidence="4 5">
    <name type="scientific">Brevibacillus borstelensis AK1</name>
    <dbReference type="NCBI Taxonomy" id="1300222"/>
    <lineage>
        <taxon>Bacteria</taxon>
        <taxon>Bacillati</taxon>
        <taxon>Bacillota</taxon>
        <taxon>Bacilli</taxon>
        <taxon>Bacillales</taxon>
        <taxon>Paenibacillaceae</taxon>
        <taxon>Brevibacillus</taxon>
    </lineage>
</organism>